<organism evidence="6 7">
    <name type="scientific">Podila minutissima</name>
    <dbReference type="NCBI Taxonomy" id="64525"/>
    <lineage>
        <taxon>Eukaryota</taxon>
        <taxon>Fungi</taxon>
        <taxon>Fungi incertae sedis</taxon>
        <taxon>Mucoromycota</taxon>
        <taxon>Mortierellomycotina</taxon>
        <taxon>Mortierellomycetes</taxon>
        <taxon>Mortierellales</taxon>
        <taxon>Mortierellaceae</taxon>
        <taxon>Podila</taxon>
    </lineage>
</organism>
<dbReference type="Gene3D" id="3.60.10.10">
    <property type="entry name" value="Endonuclease/exonuclease/phosphatase"/>
    <property type="match status" value="1"/>
</dbReference>
<dbReference type="PANTHER" id="PTHR16320:SF23">
    <property type="entry name" value="SPHINGOMYELINASE C 1"/>
    <property type="match status" value="1"/>
</dbReference>
<evidence type="ECO:0000313" key="7">
    <source>
        <dbReference type="Proteomes" id="UP000696485"/>
    </source>
</evidence>
<dbReference type="CDD" id="cd09078">
    <property type="entry name" value="nSMase"/>
    <property type="match status" value="1"/>
</dbReference>
<dbReference type="EMBL" id="JAAAUY010001131">
    <property type="protein sequence ID" value="KAF9324205.1"/>
    <property type="molecule type" value="Genomic_DNA"/>
</dbReference>
<protein>
    <recommendedName>
        <fullName evidence="2">sphingomyelin phosphodiesterase</fullName>
        <ecNumber evidence="2">3.1.4.12</ecNumber>
    </recommendedName>
</protein>
<reference evidence="6" key="1">
    <citation type="journal article" date="2020" name="Fungal Divers.">
        <title>Resolving the Mortierellaceae phylogeny through synthesis of multi-gene phylogenetics and phylogenomics.</title>
        <authorList>
            <person name="Vandepol N."/>
            <person name="Liber J."/>
            <person name="Desiro A."/>
            <person name="Na H."/>
            <person name="Kennedy M."/>
            <person name="Barry K."/>
            <person name="Grigoriev I.V."/>
            <person name="Miller A.N."/>
            <person name="O'Donnell K."/>
            <person name="Stajich J.E."/>
            <person name="Bonito G."/>
        </authorList>
    </citation>
    <scope>NUCLEOTIDE SEQUENCE</scope>
    <source>
        <strain evidence="6">NVP1</strain>
    </source>
</reference>
<dbReference type="AlphaFoldDB" id="A0A9P5SAX6"/>
<keyword evidence="3" id="KW-0732">Signal</keyword>
<dbReference type="EC" id="3.1.4.12" evidence="2"/>
<dbReference type="Proteomes" id="UP000696485">
    <property type="component" value="Unassembled WGS sequence"/>
</dbReference>
<dbReference type="InterPro" id="IPR005135">
    <property type="entry name" value="Endo/exonuclease/phosphatase"/>
</dbReference>
<dbReference type="SUPFAM" id="SSF56219">
    <property type="entry name" value="DNase I-like"/>
    <property type="match status" value="1"/>
</dbReference>
<comment type="caution">
    <text evidence="6">The sequence shown here is derived from an EMBL/GenBank/DDBJ whole genome shotgun (WGS) entry which is preliminary data.</text>
</comment>
<sequence length="318" mass="35643">MKLTKSVSVLVTAAAGVSMLSPVAGDTVTLSVMTFNVFFLTEFVSNWGQRLRAQRIADSNFIKGHDILVVEECFDDAPCNILRKGLMAEYPYQTPPVGATSGGTMRWSSTSGSTRFGINGGVVIFSKWPIKEQHQFIFKNYCGMDGISNKGFAQVILDYKGTNLHIYGTHMQSDDIGCRRGQAAQQRARNLEFWRMYIDDTMVPADELINLAGDFNIERNSTEFNSFLTNFGVDQPVSYLGHPHTLDSVDNSIARAKKGPSEYLDYVLLDKKHRAGVKSLTQTVLREKTADFQIRSETYNDYSDHYSVRAIIEVDLQK</sequence>
<evidence type="ECO:0000313" key="6">
    <source>
        <dbReference type="EMBL" id="KAF9324205.1"/>
    </source>
</evidence>
<keyword evidence="4" id="KW-0378">Hydrolase</keyword>
<feature type="domain" description="Endonuclease/exonuclease/phosphatase" evidence="5">
    <location>
        <begin position="33"/>
        <end position="305"/>
    </location>
</feature>
<dbReference type="GO" id="GO:0004767">
    <property type="term" value="F:sphingomyelin phosphodiesterase activity"/>
    <property type="evidence" value="ECO:0007669"/>
    <property type="project" value="UniProtKB-EC"/>
</dbReference>
<dbReference type="InterPro" id="IPR017766">
    <property type="entry name" value="Sphingomyelinase/PLipase_C"/>
</dbReference>
<keyword evidence="7" id="KW-1185">Reference proteome</keyword>
<dbReference type="Pfam" id="PF03372">
    <property type="entry name" value="Exo_endo_phos"/>
    <property type="match status" value="1"/>
</dbReference>
<evidence type="ECO:0000259" key="5">
    <source>
        <dbReference type="Pfam" id="PF03372"/>
    </source>
</evidence>
<dbReference type="InterPro" id="IPR038772">
    <property type="entry name" value="Sph/SMPD2-like"/>
</dbReference>
<accession>A0A9P5SAX6</accession>
<evidence type="ECO:0000256" key="4">
    <source>
        <dbReference type="ARBA" id="ARBA00022801"/>
    </source>
</evidence>
<dbReference type="PANTHER" id="PTHR16320">
    <property type="entry name" value="SPHINGOMYELINASE FAMILY MEMBER"/>
    <property type="match status" value="1"/>
</dbReference>
<comment type="similarity">
    <text evidence="1">Belongs to the neutral sphingomyelinase family.</text>
</comment>
<name>A0A9P5SAX6_9FUNG</name>
<gene>
    <name evidence="6" type="ORF">BG006_000767</name>
</gene>
<proteinExistence type="inferred from homology"/>
<evidence type="ECO:0000256" key="2">
    <source>
        <dbReference type="ARBA" id="ARBA00012369"/>
    </source>
</evidence>
<dbReference type="InterPro" id="IPR036691">
    <property type="entry name" value="Endo/exonu/phosph_ase_sf"/>
</dbReference>
<dbReference type="GO" id="GO:0005576">
    <property type="term" value="C:extracellular region"/>
    <property type="evidence" value="ECO:0007669"/>
    <property type="project" value="InterPro"/>
</dbReference>
<evidence type="ECO:0000256" key="1">
    <source>
        <dbReference type="ARBA" id="ARBA00006335"/>
    </source>
</evidence>
<evidence type="ECO:0000256" key="3">
    <source>
        <dbReference type="ARBA" id="ARBA00022729"/>
    </source>
</evidence>